<feature type="compositionally biased region" description="Basic residues" evidence="8">
    <location>
        <begin position="279"/>
        <end position="289"/>
    </location>
</feature>
<feature type="compositionally biased region" description="Pro residues" evidence="8">
    <location>
        <begin position="403"/>
        <end position="412"/>
    </location>
</feature>
<name>A0A1C7MD59_GRIFR</name>
<dbReference type="PANTHER" id="PTHR13595:SF3">
    <property type="entry name" value="CXC DOMAIN-CONTAINING PROTEIN"/>
    <property type="match status" value="1"/>
</dbReference>
<accession>A0A1C7MD59</accession>
<evidence type="ECO:0000256" key="6">
    <source>
        <dbReference type="ARBA" id="ARBA00023054"/>
    </source>
</evidence>
<feature type="compositionally biased region" description="Low complexity" evidence="8">
    <location>
        <begin position="1123"/>
        <end position="1153"/>
    </location>
</feature>
<dbReference type="GO" id="GO:0005737">
    <property type="term" value="C:cytoplasm"/>
    <property type="evidence" value="ECO:0007669"/>
    <property type="project" value="UniProtKB-SubCell"/>
</dbReference>
<keyword evidence="6 7" id="KW-0175">Coiled coil</keyword>
<keyword evidence="5 7" id="KW-0346">Stress response</keyword>
<protein>
    <recommendedName>
        <fullName evidence="3 7">Stress response protein NST1</fullName>
    </recommendedName>
</protein>
<proteinExistence type="inferred from homology"/>
<evidence type="ECO:0000256" key="3">
    <source>
        <dbReference type="ARBA" id="ARBA00020733"/>
    </source>
</evidence>
<feature type="compositionally biased region" description="Polar residues" evidence="8">
    <location>
        <begin position="310"/>
        <end position="319"/>
    </location>
</feature>
<feature type="compositionally biased region" description="Low complexity" evidence="8">
    <location>
        <begin position="1171"/>
        <end position="1185"/>
    </location>
</feature>
<dbReference type="PANTHER" id="PTHR13595">
    <property type="entry name" value="ARL6IP4 PROTEIN"/>
    <property type="match status" value="1"/>
</dbReference>
<feature type="region of interest" description="Disordered" evidence="8">
    <location>
        <begin position="1083"/>
        <end position="1251"/>
    </location>
</feature>
<keyword evidence="10" id="KW-1185">Reference proteome</keyword>
<feature type="compositionally biased region" description="Basic residues" evidence="8">
    <location>
        <begin position="10"/>
        <end position="19"/>
    </location>
</feature>
<feature type="compositionally biased region" description="Basic and acidic residues" evidence="8">
    <location>
        <begin position="834"/>
        <end position="952"/>
    </location>
</feature>
<evidence type="ECO:0000313" key="9">
    <source>
        <dbReference type="EMBL" id="OBZ74306.1"/>
    </source>
</evidence>
<dbReference type="OrthoDB" id="21629at2759"/>
<feature type="compositionally biased region" description="Polar residues" evidence="8">
    <location>
        <begin position="1096"/>
        <end position="1106"/>
    </location>
</feature>
<comment type="similarity">
    <text evidence="2 7">Belongs to the NST1 family.</text>
</comment>
<feature type="compositionally biased region" description="Polar residues" evidence="8">
    <location>
        <begin position="262"/>
        <end position="276"/>
    </location>
</feature>
<evidence type="ECO:0000256" key="4">
    <source>
        <dbReference type="ARBA" id="ARBA00022490"/>
    </source>
</evidence>
<dbReference type="Pfam" id="PF13945">
    <property type="entry name" value="NST1"/>
    <property type="match status" value="1"/>
</dbReference>
<evidence type="ECO:0000313" key="10">
    <source>
        <dbReference type="Proteomes" id="UP000092993"/>
    </source>
</evidence>
<evidence type="ECO:0000256" key="8">
    <source>
        <dbReference type="SAM" id="MobiDB-lite"/>
    </source>
</evidence>
<reference evidence="9 10" key="1">
    <citation type="submission" date="2016-03" db="EMBL/GenBank/DDBJ databases">
        <title>Whole genome sequencing of Grifola frondosa 9006-11.</title>
        <authorList>
            <person name="Min B."/>
            <person name="Park H."/>
            <person name="Kim J.-G."/>
            <person name="Cho H."/>
            <person name="Oh Y.-L."/>
            <person name="Kong W.-S."/>
            <person name="Choi I.-G."/>
        </authorList>
    </citation>
    <scope>NUCLEOTIDE SEQUENCE [LARGE SCALE GENOMIC DNA]</scope>
    <source>
        <strain evidence="9 10">9006-11</strain>
    </source>
</reference>
<evidence type="ECO:0000256" key="5">
    <source>
        <dbReference type="ARBA" id="ARBA00023016"/>
    </source>
</evidence>
<sequence length="1251" mass="137800">MHSPHDATSKKKKKKKGKGRAVDIVNTAMPYDEDEDEDDNGIPPLEPIHGQPYEPLTASGRTGLSPELASVHISTTATLSASLVAATRLNPSTVQEAQLLATAEHLARSMDATVGPDGKVKMDNWVPGELHNFVRNPCSQLTSTPGDEGQLRKTQAMYTIAQQIHSGTAVNAASVAKDVARFASAPGGFATNAPFDPAIFTDPAFALAMEKAAAANGTTPPDLTDIALYDQSDHGYEYSEDEVDDADDAESTHLEARFTLSYHDTLQDPSPHIQTETRGRKKNKKRKKGGNTETPQFAEVPEPERPEQPKTGSVTNLAPPTSVPNRMPAARPSPAANPPPSSRAAGKQPMSYTAPAPNANPPPPSRRAASKAPITSHAYQHNHSHHHPSPPSSNASAPHKPRPPAGQQPPPKNNKIWSTSTTEERERIKEFWLGLGEEERRNLVKVEKEAVLKKMKEQQKHSCSCAVCGRKRNAIEEELEVLYDAYYEELEQYANYQQRYISSNGALPPPQGPGPFPGSVELDKNGAVISPHPPHAPRNKNAVMTNGRKPKQPESEFDEDDGEDDEYEEEEEDYEDEEEEEEEEDEEEEGGPEDEEDVKAQPDRRTAVPNRRRPAPNGKANGRDGLVNFGNNLTVTGKSIQSVSIVSAFHLICTGAGNILTVADDLLKNDGQKFLEMMEQLAERRMQREEEAAADVGEDSEEEDEEGDEDEEEDEEEEDEDEEDEEEMMTEEQKMEEGKRMFSIFAARMFEQRVLQAYREKVAQERQLQLLRELEDEDKLSKEREAKKQTQNQKKKDKKRQQKMAKEEERAAKAAEKAAEEAALKAKQTALEESSAKGERRSEHGGRAAEEDKQRKDEERRKRLADEKEREAERERKRKEREEKLKAERKEKEERERKLRKLTAERTAAAKREQQEKEEREKRLAKEREEKERTEREKAEKEKADKEARERAALQQQQQQQRASAARNARPPSSPRNPTPSGSSQRSPNHAAPSKKVSNKPPALAAPIVQTQRPAQPRVAVLVVCPSEHVSPSLVCTRCFCWQYECRHRCRPVHSARTPSTGPSALPRGFGNGPPFETGFSRGLVPPAPIAPPSRALQNSLASPTTMLAPGPSNRAPAADPGPITRPIAPIARPTGEASGSGSTSPSRRSPSPKGVLGSSALLADDDEVVRPTGRRAAPGAAGWGNSSPRNAVPAPWGAPAPPAPPGFPSRPPPIGTSLWTSPDQSWHPPPPGFFGNPFPHNSSAAPHTGS</sequence>
<dbReference type="OMA" id="KKPMAYP"/>
<comment type="function">
    <text evidence="7">May act as a negative regulator of salt tolerance.</text>
</comment>
<evidence type="ECO:0000256" key="2">
    <source>
        <dbReference type="ARBA" id="ARBA00007112"/>
    </source>
</evidence>
<comment type="caution">
    <text evidence="9">The sequence shown here is derived from an EMBL/GenBank/DDBJ whole genome shotgun (WGS) entry which is preliminary data.</text>
</comment>
<feature type="compositionally biased region" description="Acidic residues" evidence="8">
    <location>
        <begin position="555"/>
        <end position="597"/>
    </location>
</feature>
<feature type="region of interest" description="Disordered" evidence="8">
    <location>
        <begin position="684"/>
        <end position="737"/>
    </location>
</feature>
<gene>
    <name evidence="9" type="primary">nst1</name>
    <name evidence="9" type="ORF">A0H81_05592</name>
</gene>
<feature type="compositionally biased region" description="Pro residues" evidence="8">
    <location>
        <begin position="507"/>
        <end position="516"/>
    </location>
</feature>
<dbReference type="EMBL" id="LUGG01000005">
    <property type="protein sequence ID" value="OBZ74306.1"/>
    <property type="molecule type" value="Genomic_DNA"/>
</dbReference>
<feature type="compositionally biased region" description="Acidic residues" evidence="8">
    <location>
        <begin position="692"/>
        <end position="730"/>
    </location>
</feature>
<feature type="compositionally biased region" description="Low complexity" evidence="8">
    <location>
        <begin position="953"/>
        <end position="971"/>
    </location>
</feature>
<feature type="compositionally biased region" description="Basic and acidic residues" evidence="8">
    <location>
        <begin position="804"/>
        <end position="824"/>
    </location>
</feature>
<feature type="region of interest" description="Disordered" evidence="8">
    <location>
        <begin position="502"/>
        <end position="627"/>
    </location>
</feature>
<dbReference type="Proteomes" id="UP000092993">
    <property type="component" value="Unassembled WGS sequence"/>
</dbReference>
<comment type="subcellular location">
    <subcellularLocation>
        <location evidence="1 7">Cytoplasm</location>
    </subcellularLocation>
</comment>
<feature type="compositionally biased region" description="Basic and acidic residues" evidence="8">
    <location>
        <begin position="779"/>
        <end position="788"/>
    </location>
</feature>
<feature type="region of interest" description="Disordered" evidence="8">
    <location>
        <begin position="260"/>
        <end position="424"/>
    </location>
</feature>
<feature type="non-terminal residue" evidence="9">
    <location>
        <position position="1251"/>
    </location>
</feature>
<evidence type="ECO:0000256" key="1">
    <source>
        <dbReference type="ARBA" id="ARBA00004496"/>
    </source>
</evidence>
<evidence type="ECO:0000256" key="7">
    <source>
        <dbReference type="RuleBase" id="RU049441"/>
    </source>
</evidence>
<dbReference type="AlphaFoldDB" id="A0A1C7MD59"/>
<feature type="compositionally biased region" description="Basic residues" evidence="8">
    <location>
        <begin position="793"/>
        <end position="803"/>
    </location>
</feature>
<feature type="compositionally biased region" description="Acidic residues" evidence="8">
    <location>
        <begin position="31"/>
        <end position="40"/>
    </location>
</feature>
<feature type="compositionally biased region" description="Pro residues" evidence="8">
    <location>
        <begin position="1197"/>
        <end position="1215"/>
    </location>
</feature>
<dbReference type="STRING" id="5627.A0A1C7MD59"/>
<feature type="region of interest" description="Disordered" evidence="8">
    <location>
        <begin position="1"/>
        <end position="63"/>
    </location>
</feature>
<feature type="compositionally biased region" description="Low complexity" evidence="8">
    <location>
        <begin position="324"/>
        <end position="334"/>
    </location>
</feature>
<dbReference type="InterPro" id="IPR025279">
    <property type="entry name" value="NST1"/>
</dbReference>
<feature type="region of interest" description="Disordered" evidence="8">
    <location>
        <begin position="772"/>
        <end position="1000"/>
    </location>
</feature>
<keyword evidence="4 7" id="KW-0963">Cytoplasm</keyword>
<organism evidence="9 10">
    <name type="scientific">Grifola frondosa</name>
    <name type="common">Maitake</name>
    <name type="synonym">Polyporus frondosus</name>
    <dbReference type="NCBI Taxonomy" id="5627"/>
    <lineage>
        <taxon>Eukaryota</taxon>
        <taxon>Fungi</taxon>
        <taxon>Dikarya</taxon>
        <taxon>Basidiomycota</taxon>
        <taxon>Agaricomycotina</taxon>
        <taxon>Agaricomycetes</taxon>
        <taxon>Polyporales</taxon>
        <taxon>Grifolaceae</taxon>
        <taxon>Grifola</taxon>
    </lineage>
</organism>